<dbReference type="PROSITE" id="PS50893">
    <property type="entry name" value="ABC_TRANSPORTER_2"/>
    <property type="match status" value="1"/>
</dbReference>
<evidence type="ECO:0000256" key="9">
    <source>
        <dbReference type="ARBA" id="ARBA00023136"/>
    </source>
</evidence>
<evidence type="ECO:0000256" key="7">
    <source>
        <dbReference type="ARBA" id="ARBA00022840"/>
    </source>
</evidence>
<accession>A0A939G1V9</accession>
<protein>
    <submittedName>
        <fullName evidence="13">Molybdenum ABC transporter ATP-binding protein</fullName>
    </submittedName>
</protein>
<dbReference type="GO" id="GO:0016020">
    <property type="term" value="C:membrane"/>
    <property type="evidence" value="ECO:0007669"/>
    <property type="project" value="InterPro"/>
</dbReference>
<keyword evidence="9" id="KW-0472">Membrane</keyword>
<dbReference type="InterPro" id="IPR008995">
    <property type="entry name" value="Mo/tungstate-bd_C_term_dom"/>
</dbReference>
<evidence type="ECO:0000256" key="1">
    <source>
        <dbReference type="ARBA" id="ARBA00005417"/>
    </source>
</evidence>
<evidence type="ECO:0000259" key="12">
    <source>
        <dbReference type="PROSITE" id="PS51866"/>
    </source>
</evidence>
<keyword evidence="5" id="KW-0997">Cell inner membrane</keyword>
<keyword evidence="7 13" id="KW-0067">ATP-binding</keyword>
<keyword evidence="3" id="KW-1003">Cell membrane</keyword>
<evidence type="ECO:0000256" key="8">
    <source>
        <dbReference type="ARBA" id="ARBA00022967"/>
    </source>
</evidence>
<dbReference type="InterPro" id="IPR004606">
    <property type="entry name" value="Mop_domain"/>
</dbReference>
<dbReference type="PANTHER" id="PTHR43514">
    <property type="entry name" value="ABC TRANSPORTER I FAMILY MEMBER 10"/>
    <property type="match status" value="1"/>
</dbReference>
<dbReference type="PROSITE" id="PS00211">
    <property type="entry name" value="ABC_TRANSPORTER_1"/>
    <property type="match status" value="1"/>
</dbReference>
<dbReference type="Pfam" id="PF03459">
    <property type="entry name" value="TOBE"/>
    <property type="match status" value="1"/>
</dbReference>
<evidence type="ECO:0000256" key="10">
    <source>
        <dbReference type="PROSITE-ProRule" id="PRU01213"/>
    </source>
</evidence>
<evidence type="ECO:0000313" key="13">
    <source>
        <dbReference type="EMBL" id="MBO0664330.1"/>
    </source>
</evidence>
<dbReference type="PANTHER" id="PTHR43514:SF10">
    <property type="entry name" value="MOLYBDENUM IMPORT ATP-BINDING PROTEIN MODC 2"/>
    <property type="match status" value="1"/>
</dbReference>
<dbReference type="PROSITE" id="PS51866">
    <property type="entry name" value="MOP"/>
    <property type="match status" value="1"/>
</dbReference>
<evidence type="ECO:0000313" key="14">
    <source>
        <dbReference type="Proteomes" id="UP000664122"/>
    </source>
</evidence>
<dbReference type="NCBIfam" id="TIGR02142">
    <property type="entry name" value="modC_ABC"/>
    <property type="match status" value="1"/>
</dbReference>
<dbReference type="SMART" id="SM00382">
    <property type="entry name" value="AAA"/>
    <property type="match status" value="1"/>
</dbReference>
<comment type="similarity">
    <text evidence="1">Belongs to the ABC transporter superfamily.</text>
</comment>
<dbReference type="GO" id="GO:0016887">
    <property type="term" value="F:ATP hydrolysis activity"/>
    <property type="evidence" value="ECO:0007669"/>
    <property type="project" value="InterPro"/>
</dbReference>
<keyword evidence="2" id="KW-0813">Transport</keyword>
<keyword evidence="8" id="KW-1278">Translocase</keyword>
<organism evidence="13 14">
    <name type="scientific">Jiella flava</name>
    <dbReference type="NCBI Taxonomy" id="2816857"/>
    <lineage>
        <taxon>Bacteria</taxon>
        <taxon>Pseudomonadati</taxon>
        <taxon>Pseudomonadota</taxon>
        <taxon>Alphaproteobacteria</taxon>
        <taxon>Hyphomicrobiales</taxon>
        <taxon>Aurantimonadaceae</taxon>
        <taxon>Jiella</taxon>
    </lineage>
</organism>
<dbReference type="InterPro" id="IPR011868">
    <property type="entry name" value="ModC_ABC_ATP-bd"/>
</dbReference>
<dbReference type="InterPro" id="IPR017871">
    <property type="entry name" value="ABC_transporter-like_CS"/>
</dbReference>
<dbReference type="AlphaFoldDB" id="A0A939G1V9"/>
<proteinExistence type="inferred from homology"/>
<dbReference type="GO" id="GO:0015098">
    <property type="term" value="F:molybdate ion transmembrane transporter activity"/>
    <property type="evidence" value="ECO:0007669"/>
    <property type="project" value="InterPro"/>
</dbReference>
<reference evidence="13" key="1">
    <citation type="submission" date="2021-03" db="EMBL/GenBank/DDBJ databases">
        <title>Whole genome sequence of Jiella sp. CQZ9-1.</title>
        <authorList>
            <person name="Tuo L."/>
        </authorList>
    </citation>
    <scope>NUCLEOTIDE SEQUENCE</scope>
    <source>
        <strain evidence="13">CQZ9-1</strain>
    </source>
</reference>
<dbReference type="SUPFAM" id="SSF52540">
    <property type="entry name" value="P-loop containing nucleoside triphosphate hydrolases"/>
    <property type="match status" value="1"/>
</dbReference>
<feature type="domain" description="Mop" evidence="12">
    <location>
        <begin position="292"/>
        <end position="361"/>
    </location>
</feature>
<dbReference type="GO" id="GO:0005524">
    <property type="term" value="F:ATP binding"/>
    <property type="evidence" value="ECO:0007669"/>
    <property type="project" value="UniProtKB-KW"/>
</dbReference>
<dbReference type="InterPro" id="IPR005116">
    <property type="entry name" value="Transp-assoc_OB_typ1"/>
</dbReference>
<dbReference type="Gene3D" id="3.40.50.300">
    <property type="entry name" value="P-loop containing nucleotide triphosphate hydrolases"/>
    <property type="match status" value="1"/>
</dbReference>
<dbReference type="InterPro" id="IPR003439">
    <property type="entry name" value="ABC_transporter-like_ATP-bd"/>
</dbReference>
<dbReference type="Proteomes" id="UP000664122">
    <property type="component" value="Unassembled WGS sequence"/>
</dbReference>
<dbReference type="SUPFAM" id="SSF50331">
    <property type="entry name" value="MOP-like"/>
    <property type="match status" value="1"/>
</dbReference>
<sequence>MSVALSGQRGGFHIDADFTAPARGVTALFGPSGSGKTSILRAIAGLTRLDGRVSAGGEIWQDGGCFVPPHRRALGYVFQEASLFAHLSVEGNLLYGAKRSAGGVDATLRQQAIDLFGLDRMLRRSVADLSGGERQRVAIGRAILSRPRLLLMDEPLSGLDSQAKDDILPFLERLAGAFDLPILYVSHDIGEIERLASHIAVVEAGMVKASRALNAALTDVSLGFVRRPHAASVLPARVVGFSSADGLAELDLGGQPVYVDASGPTELGLQCRLRIEASDVSLTRQTREAAGLSTILNTLTVEILAIEPAGRADLAILLALDGASELTFIAKVTRRSAGRLTLQVGDRLLAQIKSVSLATAPAGA</sequence>
<dbReference type="InterPro" id="IPR003593">
    <property type="entry name" value="AAA+_ATPase"/>
</dbReference>
<dbReference type="InterPro" id="IPR050334">
    <property type="entry name" value="Molybdenum_import_ModC"/>
</dbReference>
<evidence type="ECO:0000256" key="5">
    <source>
        <dbReference type="ARBA" id="ARBA00022519"/>
    </source>
</evidence>
<evidence type="ECO:0000256" key="6">
    <source>
        <dbReference type="ARBA" id="ARBA00022741"/>
    </source>
</evidence>
<evidence type="ECO:0000259" key="11">
    <source>
        <dbReference type="PROSITE" id="PS50893"/>
    </source>
</evidence>
<gene>
    <name evidence="13" type="primary">modC</name>
    <name evidence="13" type="ORF">J1C48_17250</name>
</gene>
<dbReference type="EMBL" id="JAFMPP010000020">
    <property type="protein sequence ID" value="MBO0664330.1"/>
    <property type="molecule type" value="Genomic_DNA"/>
</dbReference>
<keyword evidence="6" id="KW-0547">Nucleotide-binding</keyword>
<evidence type="ECO:0000256" key="2">
    <source>
        <dbReference type="ARBA" id="ARBA00022448"/>
    </source>
</evidence>
<evidence type="ECO:0000256" key="4">
    <source>
        <dbReference type="ARBA" id="ARBA00022505"/>
    </source>
</evidence>
<dbReference type="Pfam" id="PF00005">
    <property type="entry name" value="ABC_tran"/>
    <property type="match status" value="1"/>
</dbReference>
<name>A0A939G1V9_9HYPH</name>
<feature type="domain" description="ABC transporter" evidence="11">
    <location>
        <begin position="5"/>
        <end position="229"/>
    </location>
</feature>
<comment type="caution">
    <text evidence="13">The sequence shown here is derived from an EMBL/GenBank/DDBJ whole genome shotgun (WGS) entry which is preliminary data.</text>
</comment>
<keyword evidence="4 10" id="KW-0500">Molybdenum</keyword>
<dbReference type="GO" id="GO:0140359">
    <property type="term" value="F:ABC-type transporter activity"/>
    <property type="evidence" value="ECO:0007669"/>
    <property type="project" value="InterPro"/>
</dbReference>
<dbReference type="Gene3D" id="2.40.50.100">
    <property type="match status" value="1"/>
</dbReference>
<keyword evidence="14" id="KW-1185">Reference proteome</keyword>
<dbReference type="InterPro" id="IPR027417">
    <property type="entry name" value="P-loop_NTPase"/>
</dbReference>
<evidence type="ECO:0000256" key="3">
    <source>
        <dbReference type="ARBA" id="ARBA00022475"/>
    </source>
</evidence>